<dbReference type="SUPFAM" id="SSF53167">
    <property type="entry name" value="Purine and uridine phosphorylases"/>
    <property type="match status" value="1"/>
</dbReference>
<dbReference type="Pfam" id="PF01048">
    <property type="entry name" value="PNP_UDP_1"/>
    <property type="match status" value="1"/>
</dbReference>
<dbReference type="GO" id="GO:0009116">
    <property type="term" value="P:nucleoside metabolic process"/>
    <property type="evidence" value="ECO:0007669"/>
    <property type="project" value="InterPro"/>
</dbReference>
<proteinExistence type="predicted"/>
<dbReference type="InterPro" id="IPR000845">
    <property type="entry name" value="Nucleoside_phosphorylase_d"/>
</dbReference>
<protein>
    <submittedName>
        <fullName evidence="2">5'-methylthioadenosine nucleosidase</fullName>
    </submittedName>
</protein>
<dbReference type="Gene3D" id="3.40.50.1580">
    <property type="entry name" value="Nucleoside phosphorylase domain"/>
    <property type="match status" value="1"/>
</dbReference>
<organism evidence="2 3">
    <name type="scientific">Acidisarcina polymorpha</name>
    <dbReference type="NCBI Taxonomy" id="2211140"/>
    <lineage>
        <taxon>Bacteria</taxon>
        <taxon>Pseudomonadati</taxon>
        <taxon>Acidobacteriota</taxon>
        <taxon>Terriglobia</taxon>
        <taxon>Terriglobales</taxon>
        <taxon>Acidobacteriaceae</taxon>
        <taxon>Acidisarcina</taxon>
    </lineage>
</organism>
<dbReference type="GO" id="GO:0003824">
    <property type="term" value="F:catalytic activity"/>
    <property type="evidence" value="ECO:0007669"/>
    <property type="project" value="InterPro"/>
</dbReference>
<dbReference type="InterPro" id="IPR035994">
    <property type="entry name" value="Nucleoside_phosphorylase_sf"/>
</dbReference>
<evidence type="ECO:0000313" key="2">
    <source>
        <dbReference type="EMBL" id="AXC10615.1"/>
    </source>
</evidence>
<accession>A0A2Z5FW58</accession>
<dbReference type="KEGG" id="abas:ACPOL_1267"/>
<sequence length="225" mass="23936">MQPLVRNWKRETTAAGVVVYSSEKAIAAFAGMGAARAHLATEAALSFGPVHQLTSAGWAGGLHSGLTAGTVCPVHAVIDASSGQLYEINEPNGAVTTDLAGKGMLLVTVDRVVSAEQKHRLRERFAADLVDMEAASVARAARAHQIPFASIKAISDEYNFDLPGMERFISPQGQFQEGSFAAYVALRPGLWKLVGRMARASSRASLNLCNELERFLAADENPGKA</sequence>
<dbReference type="Proteomes" id="UP000253606">
    <property type="component" value="Chromosome"/>
</dbReference>
<reference evidence="2 3" key="1">
    <citation type="journal article" date="2018" name="Front. Microbiol.">
        <title>Hydrolytic Capabilities as a Key to Environmental Success: Chitinolytic and Cellulolytic Acidobacteria From Acidic Sub-arctic Soils and Boreal Peatlands.</title>
        <authorList>
            <person name="Belova S.E."/>
            <person name="Ravin N.V."/>
            <person name="Pankratov T.A."/>
            <person name="Rakitin A.L."/>
            <person name="Ivanova A.A."/>
            <person name="Beletsky A.V."/>
            <person name="Mardanov A.V."/>
            <person name="Sinninghe Damste J.S."/>
            <person name="Dedysh S.N."/>
        </authorList>
    </citation>
    <scope>NUCLEOTIDE SEQUENCE [LARGE SCALE GENOMIC DNA]</scope>
    <source>
        <strain evidence="2 3">SBC82</strain>
    </source>
</reference>
<gene>
    <name evidence="2" type="ORF">ACPOL_1267</name>
</gene>
<name>A0A2Z5FW58_9BACT</name>
<keyword evidence="3" id="KW-1185">Reference proteome</keyword>
<feature type="domain" description="Nucleoside phosphorylase" evidence="1">
    <location>
        <begin position="105"/>
        <end position="166"/>
    </location>
</feature>
<evidence type="ECO:0000259" key="1">
    <source>
        <dbReference type="Pfam" id="PF01048"/>
    </source>
</evidence>
<dbReference type="AlphaFoldDB" id="A0A2Z5FW58"/>
<dbReference type="EMBL" id="CP030840">
    <property type="protein sequence ID" value="AXC10615.1"/>
    <property type="molecule type" value="Genomic_DNA"/>
</dbReference>
<evidence type="ECO:0000313" key="3">
    <source>
        <dbReference type="Proteomes" id="UP000253606"/>
    </source>
</evidence>